<dbReference type="PANTHER" id="PTHR10353">
    <property type="entry name" value="GLYCOSYL HYDROLASE"/>
    <property type="match status" value="1"/>
</dbReference>
<reference evidence="5" key="1">
    <citation type="submission" date="2019-09" db="EMBL/GenBank/DDBJ databases">
        <title>Draft genome information of white flower Hibiscus syriacus.</title>
        <authorList>
            <person name="Kim Y.-M."/>
        </authorList>
    </citation>
    <scope>NUCLEOTIDE SEQUENCE [LARGE SCALE GENOMIC DNA]</scope>
    <source>
        <strain evidence="5">YM2019G1</strain>
    </source>
</reference>
<dbReference type="Pfam" id="PF00232">
    <property type="entry name" value="Glyco_hydro_1"/>
    <property type="match status" value="1"/>
</dbReference>
<name>A0A6A3B358_HIBSY</name>
<gene>
    <name evidence="5" type="ORF">F3Y22_tig00110303pilonHSYRG00456</name>
</gene>
<protein>
    <recommendedName>
        <fullName evidence="4">RRM domain-containing protein</fullName>
    </recommendedName>
</protein>
<dbReference type="Gene3D" id="3.20.20.80">
    <property type="entry name" value="Glycosidases"/>
    <property type="match status" value="1"/>
</dbReference>
<evidence type="ECO:0000259" key="4">
    <source>
        <dbReference type="PROSITE" id="PS50102"/>
    </source>
</evidence>
<dbReference type="InterPro" id="IPR000504">
    <property type="entry name" value="RRM_dom"/>
</dbReference>
<comment type="similarity">
    <text evidence="1">Belongs to the glycosyl hydrolase 1 family.</text>
</comment>
<evidence type="ECO:0000256" key="1">
    <source>
        <dbReference type="ARBA" id="ARBA00010838"/>
    </source>
</evidence>
<dbReference type="GO" id="GO:0003723">
    <property type="term" value="F:RNA binding"/>
    <property type="evidence" value="ECO:0007669"/>
    <property type="project" value="UniProtKB-UniRule"/>
</dbReference>
<dbReference type="InterPro" id="IPR033132">
    <property type="entry name" value="GH_1_N_CS"/>
</dbReference>
<dbReference type="InterPro" id="IPR035979">
    <property type="entry name" value="RBD_domain_sf"/>
</dbReference>
<evidence type="ECO:0000256" key="3">
    <source>
        <dbReference type="PROSITE-ProRule" id="PRU00176"/>
    </source>
</evidence>
<keyword evidence="6" id="KW-1185">Reference proteome</keyword>
<dbReference type="PROSITE" id="PS00653">
    <property type="entry name" value="GLYCOSYL_HYDROL_F1_2"/>
    <property type="match status" value="1"/>
</dbReference>
<accession>A0A6A3B358</accession>
<dbReference type="EMBL" id="VEPZ02000921">
    <property type="protein sequence ID" value="KAE8711176.1"/>
    <property type="molecule type" value="Genomic_DNA"/>
</dbReference>
<feature type="domain" description="RRM" evidence="4">
    <location>
        <begin position="99"/>
        <end position="159"/>
    </location>
</feature>
<evidence type="ECO:0000313" key="6">
    <source>
        <dbReference type="Proteomes" id="UP000436088"/>
    </source>
</evidence>
<sequence>MSKKDLFKEHVEEEEVCRADFPPNFVFGVATSSYQIEGACNEGGRGPSIWDSFSHTEGKIIDGSNGDVAVDHYHRYKEDVDLIHKFGFDAYRFSISWSRIFPGPVEIVFIPRETRNPKYKFSIFAFVQFSNEASMKGAIVNLNGSLIDGRRITVGATRYKEARPKPVEKISSVLMISEQNKEETSRSSEKHATNRSLRDVRSYKDALISNRLKSNVSDCREMSNGGIQRGKIMKNIWEMHIPSESFSWVKRSLTGIIKHSFELEFVQKALVNEGYDIQIASWGYVWNSCIVTFQSTKMMLEAWLKKDELFFWFDKLAPLLNEEGIPMAYCMIEFYGIPLLCWQNTFLERLAGRWGTMEDIHEATKNREDLSTAKVLIRVESPYDVPEVITIGAYGRFFKVSIKLGSALENSSLFSSNSPVGSFDGRQMERRFLQRKMTCVCHKVRKVLNIQQKIADKKLTSGLTRVLIRSLKNGFLGEDRFTGINLHHLLRVNQWREEEFAVSKGCIKGPDFNVEGCVESTMERHEADKNMDNLFEGWLLEGDSYNFNSKTTNKRVKRLLLRDALDQVSISTVSSPAFSVFMEEALATWEIKTKLEKVQSYFLRSGLNTLQGFLESPTVGSSGGLLSCCDESSFELEDHVINRRLTWCNNQDIPTFVRLDMFLVDVHFLEAFPDIVQTLLPRSVSDHNTIFLENEGVSWGKKPFKLFNYLMDEDGFEELVNSTAQDSKRKKNRVGILAILKSTKLAIKTWAGKRDQFPAKEIAELEGRIHKEEENFQQLQDSSGREQGA</sequence>
<dbReference type="Gene3D" id="3.30.70.330">
    <property type="match status" value="1"/>
</dbReference>
<comment type="caution">
    <text evidence="5">The sequence shown here is derived from an EMBL/GenBank/DDBJ whole genome shotgun (WGS) entry which is preliminary data.</text>
</comment>
<dbReference type="Proteomes" id="UP000436088">
    <property type="component" value="Unassembled WGS sequence"/>
</dbReference>
<dbReference type="InterPro" id="IPR001360">
    <property type="entry name" value="Glyco_hydro_1"/>
</dbReference>
<dbReference type="PROSITE" id="PS50102">
    <property type="entry name" value="RRM"/>
    <property type="match status" value="1"/>
</dbReference>
<dbReference type="AlphaFoldDB" id="A0A6A3B358"/>
<dbReference type="GO" id="GO:0008422">
    <property type="term" value="F:beta-glucosidase activity"/>
    <property type="evidence" value="ECO:0007669"/>
    <property type="project" value="TreeGrafter"/>
</dbReference>
<dbReference type="GO" id="GO:0005975">
    <property type="term" value="P:carbohydrate metabolic process"/>
    <property type="evidence" value="ECO:0007669"/>
    <property type="project" value="InterPro"/>
</dbReference>
<evidence type="ECO:0000256" key="2">
    <source>
        <dbReference type="ARBA" id="ARBA00022801"/>
    </source>
</evidence>
<dbReference type="SUPFAM" id="SSF51445">
    <property type="entry name" value="(Trans)glycosidases"/>
    <property type="match status" value="1"/>
</dbReference>
<dbReference type="CDD" id="cd00590">
    <property type="entry name" value="RRM_SF"/>
    <property type="match status" value="1"/>
</dbReference>
<dbReference type="PANTHER" id="PTHR10353:SF310">
    <property type="entry name" value="BETA-GLUCOSIDASE 42"/>
    <property type="match status" value="1"/>
</dbReference>
<evidence type="ECO:0000313" key="5">
    <source>
        <dbReference type="EMBL" id="KAE8711176.1"/>
    </source>
</evidence>
<dbReference type="InterPro" id="IPR012677">
    <property type="entry name" value="Nucleotide-bd_a/b_plait_sf"/>
</dbReference>
<dbReference type="SUPFAM" id="SSF54928">
    <property type="entry name" value="RNA-binding domain, RBD"/>
    <property type="match status" value="1"/>
</dbReference>
<keyword evidence="3" id="KW-0694">RNA-binding</keyword>
<proteinExistence type="inferred from homology"/>
<organism evidence="5 6">
    <name type="scientific">Hibiscus syriacus</name>
    <name type="common">Rose of Sharon</name>
    <dbReference type="NCBI Taxonomy" id="106335"/>
    <lineage>
        <taxon>Eukaryota</taxon>
        <taxon>Viridiplantae</taxon>
        <taxon>Streptophyta</taxon>
        <taxon>Embryophyta</taxon>
        <taxon>Tracheophyta</taxon>
        <taxon>Spermatophyta</taxon>
        <taxon>Magnoliopsida</taxon>
        <taxon>eudicotyledons</taxon>
        <taxon>Gunneridae</taxon>
        <taxon>Pentapetalae</taxon>
        <taxon>rosids</taxon>
        <taxon>malvids</taxon>
        <taxon>Malvales</taxon>
        <taxon>Malvaceae</taxon>
        <taxon>Malvoideae</taxon>
        <taxon>Hibiscus</taxon>
    </lineage>
</organism>
<dbReference type="Pfam" id="PF00076">
    <property type="entry name" value="RRM_1"/>
    <property type="match status" value="1"/>
</dbReference>
<dbReference type="InterPro" id="IPR017853">
    <property type="entry name" value="GH"/>
</dbReference>
<keyword evidence="2" id="KW-0378">Hydrolase</keyword>